<reference evidence="1 2" key="1">
    <citation type="submission" date="2021-06" db="EMBL/GenBank/DDBJ databases">
        <authorList>
            <person name="Palmer J.M."/>
        </authorList>
    </citation>
    <scope>NUCLEOTIDE SEQUENCE [LARGE SCALE GENOMIC DNA]</scope>
    <source>
        <strain evidence="1 2">XC_2019</strain>
        <tissue evidence="1">Muscle</tissue>
    </source>
</reference>
<gene>
    <name evidence="1" type="ORF">XENOCAPTIV_010077</name>
</gene>
<accession>A0ABV0QR14</accession>
<proteinExistence type="predicted"/>
<protein>
    <submittedName>
        <fullName evidence="1">Uncharacterized protein</fullName>
    </submittedName>
</protein>
<keyword evidence="2" id="KW-1185">Reference proteome</keyword>
<organism evidence="1 2">
    <name type="scientific">Xenoophorus captivus</name>
    <dbReference type="NCBI Taxonomy" id="1517983"/>
    <lineage>
        <taxon>Eukaryota</taxon>
        <taxon>Metazoa</taxon>
        <taxon>Chordata</taxon>
        <taxon>Craniata</taxon>
        <taxon>Vertebrata</taxon>
        <taxon>Euteleostomi</taxon>
        <taxon>Actinopterygii</taxon>
        <taxon>Neopterygii</taxon>
        <taxon>Teleostei</taxon>
        <taxon>Neoteleostei</taxon>
        <taxon>Acanthomorphata</taxon>
        <taxon>Ovalentaria</taxon>
        <taxon>Atherinomorphae</taxon>
        <taxon>Cyprinodontiformes</taxon>
        <taxon>Goodeidae</taxon>
        <taxon>Xenoophorus</taxon>
    </lineage>
</organism>
<evidence type="ECO:0000313" key="1">
    <source>
        <dbReference type="EMBL" id="MEQ2198251.1"/>
    </source>
</evidence>
<name>A0ABV0QR14_9TELE</name>
<dbReference type="Proteomes" id="UP001434883">
    <property type="component" value="Unassembled WGS sequence"/>
</dbReference>
<sequence>MDVKCISHINTKSCYYLKLSAIINGFMLKLEQNAYIFSNLDQCECVVLVSANKSRRPLHLTQNAEVSPTISSRYLSTSRTSSGSFPPSEVTFHVPIASLSIWGSGR</sequence>
<dbReference type="EMBL" id="JAHRIN010019031">
    <property type="protein sequence ID" value="MEQ2198251.1"/>
    <property type="molecule type" value="Genomic_DNA"/>
</dbReference>
<comment type="caution">
    <text evidence="1">The sequence shown here is derived from an EMBL/GenBank/DDBJ whole genome shotgun (WGS) entry which is preliminary data.</text>
</comment>
<evidence type="ECO:0000313" key="2">
    <source>
        <dbReference type="Proteomes" id="UP001434883"/>
    </source>
</evidence>